<dbReference type="PRINTS" id="PR00038">
    <property type="entry name" value="HTHLUXR"/>
</dbReference>
<dbReference type="AlphaFoldDB" id="A0A7Y0EP05"/>
<dbReference type="SMART" id="SM00421">
    <property type="entry name" value="HTH_LUXR"/>
    <property type="match status" value="1"/>
</dbReference>
<organism evidence="5 6">
    <name type="scientific">Bifidobacterium oedipodis</name>
    <dbReference type="NCBI Taxonomy" id="2675322"/>
    <lineage>
        <taxon>Bacteria</taxon>
        <taxon>Bacillati</taxon>
        <taxon>Actinomycetota</taxon>
        <taxon>Actinomycetes</taxon>
        <taxon>Bifidobacteriales</taxon>
        <taxon>Bifidobacteriaceae</taxon>
        <taxon>Bifidobacterium</taxon>
    </lineage>
</organism>
<dbReference type="SUPFAM" id="SSF46894">
    <property type="entry name" value="C-terminal effector domain of the bipartite response regulators"/>
    <property type="match status" value="1"/>
</dbReference>
<dbReference type="EMBL" id="JAAIII010000002">
    <property type="protein sequence ID" value="NMM93682.1"/>
    <property type="molecule type" value="Genomic_DNA"/>
</dbReference>
<sequence>MFMNSQMPELDIIWTSRTGEEALRHIDADNPDVMLVDMSLGEMSGTDLITRIRQHNRTIGIVAMTAFPLERYADYAAKAGAQAMVSKRFPKHMLEVIKTVGSGGVGEPIGAIHFLPVTQAFAMVSKPLKGTKSLSATERKIVDLCSQGFTSGEIAQQMGKAVPTVNTHLQRAMEKTGARNRTQLVAMYLQSQIY</sequence>
<dbReference type="Pfam" id="PF00072">
    <property type="entry name" value="Response_reg"/>
    <property type="match status" value="1"/>
</dbReference>
<dbReference type="PROSITE" id="PS50110">
    <property type="entry name" value="RESPONSE_REGULATORY"/>
    <property type="match status" value="1"/>
</dbReference>
<evidence type="ECO:0000259" key="4">
    <source>
        <dbReference type="PROSITE" id="PS50110"/>
    </source>
</evidence>
<feature type="modified residue" description="4-aspartylphosphate" evidence="2">
    <location>
        <position position="37"/>
    </location>
</feature>
<evidence type="ECO:0000256" key="2">
    <source>
        <dbReference type="PROSITE-ProRule" id="PRU00169"/>
    </source>
</evidence>
<dbReference type="GO" id="GO:0000160">
    <property type="term" value="P:phosphorelay signal transduction system"/>
    <property type="evidence" value="ECO:0007669"/>
    <property type="project" value="InterPro"/>
</dbReference>
<feature type="domain" description="HTH luxR-type" evidence="3">
    <location>
        <begin position="127"/>
        <end position="192"/>
    </location>
</feature>
<dbReference type="PROSITE" id="PS50043">
    <property type="entry name" value="HTH_LUXR_2"/>
    <property type="match status" value="1"/>
</dbReference>
<keyword evidence="6" id="KW-1185">Reference proteome</keyword>
<proteinExistence type="predicted"/>
<dbReference type="Gene3D" id="3.40.50.2300">
    <property type="match status" value="1"/>
</dbReference>
<dbReference type="CDD" id="cd06170">
    <property type="entry name" value="LuxR_C_like"/>
    <property type="match status" value="1"/>
</dbReference>
<evidence type="ECO:0000313" key="6">
    <source>
        <dbReference type="Proteomes" id="UP000532194"/>
    </source>
</evidence>
<comment type="caution">
    <text evidence="5">The sequence shown here is derived from an EMBL/GenBank/DDBJ whole genome shotgun (WGS) entry which is preliminary data.</text>
</comment>
<dbReference type="Proteomes" id="UP000532194">
    <property type="component" value="Unassembled WGS sequence"/>
</dbReference>
<reference evidence="5 6" key="1">
    <citation type="submission" date="2020-02" db="EMBL/GenBank/DDBJ databases">
        <title>Characterization of phylogenetic diversity of novel bifidobacterial species isolated in Czech ZOOs.</title>
        <authorList>
            <person name="Lugli G.A."/>
            <person name="Vera N.B."/>
            <person name="Ventura M."/>
        </authorList>
    </citation>
    <scope>NUCLEOTIDE SEQUENCE [LARGE SCALE GENOMIC DNA]</scope>
    <source>
        <strain evidence="5 6">DSM 109957</strain>
    </source>
</reference>
<dbReference type="Gene3D" id="1.10.10.10">
    <property type="entry name" value="Winged helix-like DNA-binding domain superfamily/Winged helix DNA-binding domain"/>
    <property type="match status" value="1"/>
</dbReference>
<dbReference type="InterPro" id="IPR000792">
    <property type="entry name" value="Tscrpt_reg_LuxR_C"/>
</dbReference>
<gene>
    <name evidence="5" type="ORF">G1C95_0867</name>
</gene>
<dbReference type="GO" id="GO:0006355">
    <property type="term" value="P:regulation of DNA-templated transcription"/>
    <property type="evidence" value="ECO:0007669"/>
    <property type="project" value="InterPro"/>
</dbReference>
<dbReference type="SUPFAM" id="SSF52172">
    <property type="entry name" value="CheY-like"/>
    <property type="match status" value="1"/>
</dbReference>
<feature type="domain" description="Response regulatory" evidence="4">
    <location>
        <begin position="1"/>
        <end position="102"/>
    </location>
</feature>
<evidence type="ECO:0000313" key="5">
    <source>
        <dbReference type="EMBL" id="NMM93682.1"/>
    </source>
</evidence>
<dbReference type="PANTHER" id="PTHR43214:SF43">
    <property type="entry name" value="TWO-COMPONENT RESPONSE REGULATOR"/>
    <property type="match status" value="1"/>
</dbReference>
<dbReference type="CDD" id="cd00156">
    <property type="entry name" value="REC"/>
    <property type="match status" value="1"/>
</dbReference>
<name>A0A7Y0EP05_9BIFI</name>
<dbReference type="InterPro" id="IPR001789">
    <property type="entry name" value="Sig_transdc_resp-reg_receiver"/>
</dbReference>
<dbReference type="InterPro" id="IPR036388">
    <property type="entry name" value="WH-like_DNA-bd_sf"/>
</dbReference>
<keyword evidence="2" id="KW-0597">Phosphoprotein</keyword>
<evidence type="ECO:0000259" key="3">
    <source>
        <dbReference type="PROSITE" id="PS50043"/>
    </source>
</evidence>
<dbReference type="InterPro" id="IPR039420">
    <property type="entry name" value="WalR-like"/>
</dbReference>
<accession>A0A7Y0EP05</accession>
<dbReference type="PANTHER" id="PTHR43214">
    <property type="entry name" value="TWO-COMPONENT RESPONSE REGULATOR"/>
    <property type="match status" value="1"/>
</dbReference>
<dbReference type="InterPro" id="IPR011006">
    <property type="entry name" value="CheY-like_superfamily"/>
</dbReference>
<dbReference type="InterPro" id="IPR016032">
    <property type="entry name" value="Sig_transdc_resp-reg_C-effctor"/>
</dbReference>
<dbReference type="GO" id="GO:0003677">
    <property type="term" value="F:DNA binding"/>
    <property type="evidence" value="ECO:0007669"/>
    <property type="project" value="UniProtKB-KW"/>
</dbReference>
<evidence type="ECO:0000256" key="1">
    <source>
        <dbReference type="ARBA" id="ARBA00023125"/>
    </source>
</evidence>
<keyword evidence="1" id="KW-0238">DNA-binding</keyword>
<protein>
    <submittedName>
        <fullName evidence="5">Two-component response regulator</fullName>
    </submittedName>
</protein>
<dbReference type="Pfam" id="PF00196">
    <property type="entry name" value="GerE"/>
    <property type="match status" value="1"/>
</dbReference>